<dbReference type="PANTHER" id="PTHR48207:SF3">
    <property type="entry name" value="SUCCINATE--HYDROXYMETHYLGLUTARATE COA-TRANSFERASE"/>
    <property type="match status" value="1"/>
</dbReference>
<dbReference type="Gene3D" id="3.30.1540.10">
    <property type="entry name" value="formyl-coa transferase, domain 3"/>
    <property type="match status" value="1"/>
</dbReference>
<dbReference type="Proteomes" id="UP000229757">
    <property type="component" value="Chromosome"/>
</dbReference>
<evidence type="ECO:0000256" key="1">
    <source>
        <dbReference type="ARBA" id="ARBA00022679"/>
    </source>
</evidence>
<dbReference type="PANTHER" id="PTHR48207">
    <property type="entry name" value="SUCCINATE--HYDROXYMETHYLGLUTARATE COA-TRANSFERASE"/>
    <property type="match status" value="1"/>
</dbReference>
<dbReference type="InterPro" id="IPR003673">
    <property type="entry name" value="CoA-Trfase_fam_III"/>
</dbReference>
<organism evidence="2 3">
    <name type="scientific">Reinekea forsetii</name>
    <dbReference type="NCBI Taxonomy" id="1336806"/>
    <lineage>
        <taxon>Bacteria</taxon>
        <taxon>Pseudomonadati</taxon>
        <taxon>Pseudomonadota</taxon>
        <taxon>Gammaproteobacteria</taxon>
        <taxon>Oceanospirillales</taxon>
        <taxon>Saccharospirillaceae</taxon>
        <taxon>Reinekea</taxon>
    </lineage>
</organism>
<proteinExistence type="predicted"/>
<evidence type="ECO:0000313" key="2">
    <source>
        <dbReference type="EMBL" id="ATX77638.1"/>
    </source>
</evidence>
<keyword evidence="3" id="KW-1185">Reference proteome</keyword>
<sequence>MATPADEGALSGIKVLDLSRILAGPWAGQMLADLGADVIKVERPKVGDDTRLWGPPFFDTDDKAERVAAYFHSANRGKQSIAIDFTQPEGQALVLELVRKADVVIENYKFDGLKKYGLNYPSLAALNPKLIYCSITGFGQTGPYKERAGYDFMIQAMGGLMSVTGEPDGAPMKVGVALTDILTGLYASNAIQAALLYRHRTGLGQHIDMALLDVQVATMANQAMNYLATGTAPGRLGNSHPNIVPYQAFATSDDYLILAIGNDGQFQRFCAVGQCQFLSADARFATNQARVEHRVELIPLIESVLRAQSRQWWLVELEKVSVPCGPINSLEQVFEDPQVIARGLQMSLEHPTLGQVPSVANPIRLSKSPIRYRAASPSLGADTEVILKAQLDVSPEHFEELKAKGVIG</sequence>
<accession>A0A2K8KSE0</accession>
<dbReference type="EMBL" id="CP011797">
    <property type="protein sequence ID" value="ATX77638.1"/>
    <property type="molecule type" value="Genomic_DNA"/>
</dbReference>
<dbReference type="Gene3D" id="3.40.50.10540">
    <property type="entry name" value="Crotonobetainyl-coa:carnitine coa-transferase, domain 1"/>
    <property type="match status" value="1"/>
</dbReference>
<keyword evidence="1 2" id="KW-0808">Transferase</keyword>
<dbReference type="Pfam" id="PF02515">
    <property type="entry name" value="CoA_transf_3"/>
    <property type="match status" value="1"/>
</dbReference>
<gene>
    <name evidence="2" type="ORF">REIFOR_02513</name>
</gene>
<dbReference type="InterPro" id="IPR050483">
    <property type="entry name" value="CoA-transferase_III_domain"/>
</dbReference>
<dbReference type="OrthoDB" id="9058532at2"/>
<dbReference type="InterPro" id="IPR023606">
    <property type="entry name" value="CoA-Trfase_III_dom_1_sf"/>
</dbReference>
<dbReference type="RefSeq" id="WP_100257882.1">
    <property type="nucleotide sequence ID" value="NZ_CP011797.1"/>
</dbReference>
<reference evidence="2 3" key="1">
    <citation type="journal article" date="2017" name="Environ. Microbiol.">
        <title>Genomic and physiological analyses of 'Reinekea forsetii' reveal a versatile opportunistic lifestyle during spring algae blooms.</title>
        <authorList>
            <person name="Avci B."/>
            <person name="Hahnke R.L."/>
            <person name="Chafee M."/>
            <person name="Fischer T."/>
            <person name="Gruber-Vodicka H."/>
            <person name="Tegetmeyer H.E."/>
            <person name="Harder J."/>
            <person name="Fuchs B.M."/>
            <person name="Amann R.I."/>
            <person name="Teeling H."/>
        </authorList>
    </citation>
    <scope>NUCLEOTIDE SEQUENCE [LARGE SCALE GENOMIC DNA]</scope>
    <source>
        <strain evidence="2 3">Hel1_31_D35</strain>
    </source>
</reference>
<evidence type="ECO:0000313" key="3">
    <source>
        <dbReference type="Proteomes" id="UP000229757"/>
    </source>
</evidence>
<dbReference type="AlphaFoldDB" id="A0A2K8KSE0"/>
<dbReference type="SUPFAM" id="SSF89796">
    <property type="entry name" value="CoA-transferase family III (CaiB/BaiF)"/>
    <property type="match status" value="1"/>
</dbReference>
<protein>
    <submittedName>
        <fullName evidence="2">L-carnitine dehydratase/bile acid-inducible protein F</fullName>
        <ecNumber evidence="2">2.8.3.16</ecNumber>
    </submittedName>
</protein>
<name>A0A2K8KSE0_9GAMM</name>
<dbReference type="GO" id="GO:0033608">
    <property type="term" value="F:formyl-CoA transferase activity"/>
    <property type="evidence" value="ECO:0007669"/>
    <property type="project" value="UniProtKB-EC"/>
</dbReference>
<dbReference type="KEGG" id="rfo:REIFOR_02513"/>
<dbReference type="InterPro" id="IPR044855">
    <property type="entry name" value="CoA-Trfase_III_dom3_sf"/>
</dbReference>
<dbReference type="EC" id="2.8.3.16" evidence="2"/>